<gene>
    <name evidence="8" type="primary">amrS</name>
    <name evidence="8" type="ORF">F1737_06910</name>
</gene>
<dbReference type="InterPro" id="IPR058240">
    <property type="entry name" value="rSAM_sf"/>
</dbReference>
<dbReference type="NCBIfam" id="TIGR04337">
    <property type="entry name" value="AmmeMemoSam_rS"/>
    <property type="match status" value="1"/>
</dbReference>
<dbReference type="GO" id="GO:0003824">
    <property type="term" value="F:catalytic activity"/>
    <property type="evidence" value="ECO:0007669"/>
    <property type="project" value="InterPro"/>
</dbReference>
<evidence type="ECO:0000259" key="7">
    <source>
        <dbReference type="PROSITE" id="PS51918"/>
    </source>
</evidence>
<dbReference type="SFLD" id="SFLDG01101">
    <property type="entry name" value="Uncharacterised_Radical_SAM_Su"/>
    <property type="match status" value="1"/>
</dbReference>
<reference evidence="8 9" key="1">
    <citation type="submission" date="2019-09" db="EMBL/GenBank/DDBJ databases">
        <title>The complete genome of Methanoplanus sp. FWC-SCC4.</title>
        <authorList>
            <person name="Chen S.-C."/>
            <person name="Zhou Y.-Z."/>
            <person name="Lai M.-C."/>
        </authorList>
    </citation>
    <scope>NUCLEOTIDE SEQUENCE [LARGE SCALE GENOMIC DNA]</scope>
    <source>
        <strain evidence="8 9">FWC-SCC4</strain>
    </source>
</reference>
<dbReference type="EMBL" id="CP043875">
    <property type="protein sequence ID" value="WOF16449.1"/>
    <property type="molecule type" value="Genomic_DNA"/>
</dbReference>
<sequence>MHEAHLYDCREDGFVKCNLCSHRCLIGENKTGICGVRENNGCKLFSKNYGMVSAEAVDPVEKKPLFHYLPGTDVYSLGGVGCNFRCLHCQNWQISQTTSFDYLQEISPEKGVLKAIANNCKSIAWTYNEPTIWHEYALDMGRMAKKNNLGTIYVTNGYMTEEALRELSVMLDAFRVDIKAFSEKFYHKVCRAKLQPVLDATIIAKELGMHIETVNLVIPGLNDSEDEVKSLIAWVLENLGENTPMHFTRFHPDYKMTDVASTPVLTLERIYETARDMGIKYPYLGNVMDHKYCNTYCHECGSLLIQRSGYNQRNVDLKGSYCQKCGEKIPIVIHP</sequence>
<accession>A0AA97FCI6</accession>
<proteinExistence type="predicted"/>
<keyword evidence="2 6" id="KW-0949">S-adenosyl-L-methionine</keyword>
<feature type="binding site" evidence="6">
    <location>
        <position position="86"/>
    </location>
    <ligand>
        <name>[4Fe-4S] cluster</name>
        <dbReference type="ChEBI" id="CHEBI:49883"/>
        <note>4Fe-4S-S-AdoMet</note>
    </ligand>
</feature>
<dbReference type="RefSeq" id="WP_317135866.1">
    <property type="nucleotide sequence ID" value="NZ_CP043875.1"/>
</dbReference>
<dbReference type="KEGG" id="mefw:F1737_06910"/>
<feature type="domain" description="Radical SAM core" evidence="7">
    <location>
        <begin position="67"/>
        <end position="280"/>
    </location>
</feature>
<keyword evidence="9" id="KW-1185">Reference proteome</keyword>
<feature type="binding site" evidence="6">
    <location>
        <position position="82"/>
    </location>
    <ligand>
        <name>[4Fe-4S] cluster</name>
        <dbReference type="ChEBI" id="CHEBI:49883"/>
        <note>4Fe-4S-S-AdoMet</note>
    </ligand>
</feature>
<dbReference type="SUPFAM" id="SSF102114">
    <property type="entry name" value="Radical SAM enzymes"/>
    <property type="match status" value="1"/>
</dbReference>
<comment type="cofactor">
    <cofactor evidence="6">
        <name>[4Fe-4S] cluster</name>
        <dbReference type="ChEBI" id="CHEBI:49883"/>
    </cofactor>
    <text evidence="6">Binds 1 [4Fe-4S] cluster. The cluster is coordinated with 3 cysteines and an exchangeable S-adenosyl-L-methionine.</text>
</comment>
<keyword evidence="4 6" id="KW-0408">Iron</keyword>
<feature type="binding site" evidence="6">
    <location>
        <position position="89"/>
    </location>
    <ligand>
        <name>[4Fe-4S] cluster</name>
        <dbReference type="ChEBI" id="CHEBI:49883"/>
        <note>4Fe-4S-S-AdoMet</note>
    </ligand>
</feature>
<evidence type="ECO:0000313" key="9">
    <source>
        <dbReference type="Proteomes" id="UP001301797"/>
    </source>
</evidence>
<dbReference type="PIRSF" id="PIRSF004869">
    <property type="entry name" value="PflX_prd"/>
    <property type="match status" value="1"/>
</dbReference>
<dbReference type="PANTHER" id="PTHR30352:SF5">
    <property type="entry name" value="PYRUVATE FORMATE-LYASE 1-ACTIVATING ENZYME"/>
    <property type="match status" value="1"/>
</dbReference>
<name>A0AA97FCI6_9EURY</name>
<dbReference type="InterPro" id="IPR013785">
    <property type="entry name" value="Aldolase_TIM"/>
</dbReference>
<evidence type="ECO:0000256" key="6">
    <source>
        <dbReference type="PIRSR" id="PIRSR004869-50"/>
    </source>
</evidence>
<dbReference type="InterPro" id="IPR016431">
    <property type="entry name" value="Pyrv-formate_lyase-activ_prd"/>
</dbReference>
<dbReference type="PANTHER" id="PTHR30352">
    <property type="entry name" value="PYRUVATE FORMATE-LYASE-ACTIVATING ENZYME"/>
    <property type="match status" value="1"/>
</dbReference>
<evidence type="ECO:0000256" key="4">
    <source>
        <dbReference type="ARBA" id="ARBA00023004"/>
    </source>
</evidence>
<dbReference type="PROSITE" id="PS51918">
    <property type="entry name" value="RADICAL_SAM"/>
    <property type="match status" value="1"/>
</dbReference>
<dbReference type="Gene3D" id="3.20.20.70">
    <property type="entry name" value="Aldolase class I"/>
    <property type="match status" value="1"/>
</dbReference>
<evidence type="ECO:0000256" key="2">
    <source>
        <dbReference type="ARBA" id="ARBA00022691"/>
    </source>
</evidence>
<dbReference type="SFLD" id="SFLDS00029">
    <property type="entry name" value="Radical_SAM"/>
    <property type="match status" value="1"/>
</dbReference>
<evidence type="ECO:0000313" key="8">
    <source>
        <dbReference type="EMBL" id="WOF16449.1"/>
    </source>
</evidence>
<evidence type="ECO:0000256" key="1">
    <source>
        <dbReference type="ARBA" id="ARBA00022485"/>
    </source>
</evidence>
<keyword evidence="3 6" id="KW-0479">Metal-binding</keyword>
<dbReference type="InterPro" id="IPR034457">
    <property type="entry name" value="Organic_radical-activating"/>
</dbReference>
<organism evidence="8 9">
    <name type="scientific">Methanochimaera problematica</name>
    <dbReference type="NCBI Taxonomy" id="2609417"/>
    <lineage>
        <taxon>Archaea</taxon>
        <taxon>Methanobacteriati</taxon>
        <taxon>Methanobacteriota</taxon>
        <taxon>Stenosarchaea group</taxon>
        <taxon>Methanomicrobia</taxon>
        <taxon>Methanomicrobiales</taxon>
        <taxon>Methanomicrobiaceae</taxon>
        <taxon>Methanochimaera</taxon>
    </lineage>
</organism>
<evidence type="ECO:0000256" key="3">
    <source>
        <dbReference type="ARBA" id="ARBA00022723"/>
    </source>
</evidence>
<keyword evidence="5 6" id="KW-0411">Iron-sulfur</keyword>
<evidence type="ECO:0000256" key="5">
    <source>
        <dbReference type="ARBA" id="ARBA00023014"/>
    </source>
</evidence>
<protein>
    <submittedName>
        <fullName evidence="8">AmmeMemoRadiSam system radical SAM enzyme</fullName>
    </submittedName>
</protein>
<dbReference type="GO" id="GO:0046872">
    <property type="term" value="F:metal ion binding"/>
    <property type="evidence" value="ECO:0007669"/>
    <property type="project" value="UniProtKB-KW"/>
</dbReference>
<dbReference type="InterPro" id="IPR007197">
    <property type="entry name" value="rSAM"/>
</dbReference>
<dbReference type="Proteomes" id="UP001301797">
    <property type="component" value="Chromosome"/>
</dbReference>
<dbReference type="CDD" id="cd01335">
    <property type="entry name" value="Radical_SAM"/>
    <property type="match status" value="1"/>
</dbReference>
<keyword evidence="1" id="KW-0004">4Fe-4S</keyword>
<dbReference type="InterPro" id="IPR027596">
    <property type="entry name" value="AmmeMemoSam_rS"/>
</dbReference>
<dbReference type="AlphaFoldDB" id="A0AA97FCI6"/>
<dbReference type="Pfam" id="PF04055">
    <property type="entry name" value="Radical_SAM"/>
    <property type="match status" value="1"/>
</dbReference>
<dbReference type="GeneID" id="85229885"/>
<dbReference type="GO" id="GO:0051539">
    <property type="term" value="F:4 iron, 4 sulfur cluster binding"/>
    <property type="evidence" value="ECO:0007669"/>
    <property type="project" value="UniProtKB-KW"/>
</dbReference>